<dbReference type="PRINTS" id="PR00987">
    <property type="entry name" value="TRNASYNTHGLU"/>
</dbReference>
<dbReference type="InterPro" id="IPR001412">
    <property type="entry name" value="aa-tRNA-synth_I_CS"/>
</dbReference>
<evidence type="ECO:0000256" key="1">
    <source>
        <dbReference type="ARBA" id="ARBA00004496"/>
    </source>
</evidence>
<dbReference type="WBParaSite" id="HPLM_0001450901-mRNA-1">
    <property type="protein sequence ID" value="HPLM_0001450901-mRNA-1"/>
    <property type="gene ID" value="HPLM_0001450901"/>
</dbReference>
<dbReference type="InterPro" id="IPR049437">
    <property type="entry name" value="tRNA-synt_1c_C2"/>
</dbReference>
<keyword evidence="8" id="KW-0648">Protein biosynthesis</keyword>
<dbReference type="GO" id="GO:0005524">
    <property type="term" value="F:ATP binding"/>
    <property type="evidence" value="ECO:0007669"/>
    <property type="project" value="UniProtKB-KW"/>
</dbReference>
<evidence type="ECO:0000256" key="2">
    <source>
        <dbReference type="ARBA" id="ARBA00008927"/>
    </source>
</evidence>
<dbReference type="Proteomes" id="UP000268014">
    <property type="component" value="Unassembled WGS sequence"/>
</dbReference>
<feature type="domain" description="WHEP-TRS" evidence="13">
    <location>
        <begin position="811"/>
        <end position="867"/>
    </location>
</feature>
<feature type="domain" description="WHEP-TRS" evidence="13">
    <location>
        <begin position="883"/>
        <end position="939"/>
    </location>
</feature>
<keyword evidence="5" id="KW-0436">Ligase</keyword>
<protein>
    <recommendedName>
        <fullName evidence="3">glutamate--tRNA ligase</fullName>
        <ecNumber evidence="3">6.1.1.17</ecNumber>
    </recommendedName>
    <alternativeName>
        <fullName evidence="10">Glutamyl-tRNA synthetase</fullName>
    </alternativeName>
</protein>
<dbReference type="FunFam" id="3.90.800.10:FF:000001">
    <property type="entry name" value="Glutamine--tRNA ligase"/>
    <property type="match status" value="1"/>
</dbReference>
<feature type="region of interest" description="Disordered" evidence="12">
    <location>
        <begin position="1101"/>
        <end position="1130"/>
    </location>
</feature>
<dbReference type="InterPro" id="IPR014729">
    <property type="entry name" value="Rossmann-like_a/b/a_fold"/>
</dbReference>
<keyword evidence="9" id="KW-0030">Aminoacyl-tRNA synthetase</keyword>
<dbReference type="CDD" id="cd00936">
    <property type="entry name" value="WEPRS_RNA"/>
    <property type="match status" value="3"/>
</dbReference>
<evidence type="ECO:0000256" key="12">
    <source>
        <dbReference type="SAM" id="MobiDB-lite"/>
    </source>
</evidence>
<dbReference type="InterPro" id="IPR000924">
    <property type="entry name" value="Glu/Gln-tRNA-synth"/>
</dbReference>
<evidence type="ECO:0000313" key="14">
    <source>
        <dbReference type="EMBL" id="VDO53029.1"/>
    </source>
</evidence>
<dbReference type="GO" id="GO:0006424">
    <property type="term" value="P:glutamyl-tRNA aminoacylation"/>
    <property type="evidence" value="ECO:0007669"/>
    <property type="project" value="InterPro"/>
</dbReference>
<name>A0A0N4WSI9_HAEPC</name>
<feature type="domain" description="WHEP-TRS" evidence="13">
    <location>
        <begin position="952"/>
        <end position="1005"/>
    </location>
</feature>
<dbReference type="GO" id="GO:0017102">
    <property type="term" value="C:methionyl glutamyl tRNA synthetase complex"/>
    <property type="evidence" value="ECO:0007669"/>
    <property type="project" value="TreeGrafter"/>
</dbReference>
<proteinExistence type="inferred from homology"/>
<dbReference type="GO" id="GO:0004818">
    <property type="term" value="F:glutamate-tRNA ligase activity"/>
    <property type="evidence" value="ECO:0007669"/>
    <property type="project" value="UniProtKB-EC"/>
</dbReference>
<dbReference type="InterPro" id="IPR009068">
    <property type="entry name" value="uS15_NS1_RNA-bd_sf"/>
</dbReference>
<evidence type="ECO:0000256" key="4">
    <source>
        <dbReference type="ARBA" id="ARBA00022490"/>
    </source>
</evidence>
<dbReference type="Pfam" id="PF00458">
    <property type="entry name" value="WHEP-TRS"/>
    <property type="match status" value="5"/>
</dbReference>
<sequence>MVAVKQQPVINAKQKEVPYAAALAIAFGGYNPCLSIAFNEKEPVGMNMDGSLISNDVTIARIVAQSLGLPEFTGSTCFEIAKIDEVLTLCEKVVDGFLVDEEVLSAVQFSKSGTLFEKRVTVGDVALWSLIIKNPQLQEKFSALLNAIVEDQRFIVAHMMVGKFTNAKISKPLSKEKQRDEGKFVELPGAEKGKVVVRFPPEASGYLHIGHAKAALLNQYYQQTFEGQLIMRFDDTNPAKENAHFEKVIKEDLAMLNIIPDRWTHSSDYFELMLQMCEKLLREGKAYVDDTDTETMRKEREERVESKNRSLSPEANLSLWEEMKKGTERGLQCCVRIKIDMQSNNGAMRDPTIYRCKPEEHVRTGMKYKVYPTYDFACPIVDSVEGVTHALRTTEYTDRDDQYYFICDALGLRKPFIWSYARLNMTNTVMSKRKLTWFVNEGLVEGWDDPRFPTVRGVMRRGMTVEGLRQFIIAQGGSRSVVMMEWDKIWSFNKKVIDPVAPRYTALETTAIVPVFISTPVVVQDAEVPLHPKNADVGKKTIWHSAKLLVEQVDAQEMKSGDTVTFVNWGNIKIVSVNKKNETVSEIHAVLDLANQDYKKTMKVTWIAEADIPSAACIPVVAIEYDHIISKAVVGKEEDWKNFINYESVHYTKMLGEPALRSVRKGDIIQLQRKGFYICDHDYQSKSEFSGTESPLLLIYIPDGHVKEPVNKPKPSSVVAASAGKPRDALELYKLIEAQGNTVRDLKSKDPKASFQYIYGCYSIFYAESTKLAVQKLLELKKQYSEVTGKEYKPGQVPEPSNMVAGSTANESLALYMKIEAQGELVRSEKAKDAKSEASKAAIATLLELKKEYKEKTGQDYKAGQPPATGAPSASAPSSAIVEPSNLYAEIEAQGELVRKEKAKDPKSESAKAAIAKLLDLKKQYKEQTGQDYKPGQQVASLKSPSIASGGDALSLYSEIEAQGNLVRQEKAKDAKSATAIAKLLDLKKQYKEQTGQDYKPGQQVASLKSPSIASGGDALSLYSEIEAQGNLEAAKAAIAKLLELKKKYEEVTGYPYKPGQPPAETPSSPQKTASEESALYEEIKAQGDLVLELKKKYEEVTGHPYKPGQPPAETPSSPQKTAPEESALYEEIKAQGDLVRQEKQKDAKSDASKAAIQKLLDLKKLYKEKTGQEYKPK</sequence>
<organism evidence="16">
    <name type="scientific">Haemonchus placei</name>
    <name type="common">Barber's pole worm</name>
    <dbReference type="NCBI Taxonomy" id="6290"/>
    <lineage>
        <taxon>Eukaryota</taxon>
        <taxon>Metazoa</taxon>
        <taxon>Ecdysozoa</taxon>
        <taxon>Nematoda</taxon>
        <taxon>Chromadorea</taxon>
        <taxon>Rhabditida</taxon>
        <taxon>Rhabditina</taxon>
        <taxon>Rhabditomorpha</taxon>
        <taxon>Strongyloidea</taxon>
        <taxon>Trichostrongylidae</taxon>
        <taxon>Haemonchus</taxon>
    </lineage>
</organism>
<evidence type="ECO:0000313" key="16">
    <source>
        <dbReference type="WBParaSite" id="HPLM_0001450901-mRNA-1"/>
    </source>
</evidence>
<evidence type="ECO:0000256" key="9">
    <source>
        <dbReference type="ARBA" id="ARBA00023146"/>
    </source>
</evidence>
<feature type="domain" description="WHEP-TRS" evidence="13">
    <location>
        <begin position="1125"/>
        <end position="1178"/>
    </location>
</feature>
<dbReference type="InterPro" id="IPR020061">
    <property type="entry name" value="Glu_tRNA_lig_a-bdl"/>
</dbReference>
<dbReference type="InterPro" id="IPR050132">
    <property type="entry name" value="Gln/Glu-tRNA_Ligase"/>
</dbReference>
<evidence type="ECO:0000256" key="11">
    <source>
        <dbReference type="ARBA" id="ARBA00048351"/>
    </source>
</evidence>
<reference evidence="14 15" key="2">
    <citation type="submission" date="2018-11" db="EMBL/GenBank/DDBJ databases">
        <authorList>
            <consortium name="Pathogen Informatics"/>
        </authorList>
    </citation>
    <scope>NUCLEOTIDE SEQUENCE [LARGE SCALE GENOMIC DNA]</scope>
    <source>
        <strain evidence="14 15">MHpl1</strain>
    </source>
</reference>
<comment type="similarity">
    <text evidence="2">Belongs to the class-I aminoacyl-tRNA synthetase family. Glutamate--tRNA ligase type 2 subfamily.</text>
</comment>
<dbReference type="EC" id="6.1.1.17" evidence="3"/>
<dbReference type="EMBL" id="UZAF01018592">
    <property type="protein sequence ID" value="VDO53029.1"/>
    <property type="molecule type" value="Genomic_DNA"/>
</dbReference>
<dbReference type="AlphaFoldDB" id="A0A0N4WSI9"/>
<dbReference type="NCBIfam" id="TIGR00463">
    <property type="entry name" value="gltX_arch"/>
    <property type="match status" value="1"/>
</dbReference>
<feature type="domain" description="WHEP-TRS" evidence="13">
    <location>
        <begin position="728"/>
        <end position="798"/>
    </location>
</feature>
<dbReference type="Pfam" id="PF03950">
    <property type="entry name" value="tRNA-synt_1c_C"/>
    <property type="match status" value="1"/>
</dbReference>
<evidence type="ECO:0000256" key="3">
    <source>
        <dbReference type="ARBA" id="ARBA00012835"/>
    </source>
</evidence>
<dbReference type="InterPro" id="IPR020056">
    <property type="entry name" value="Rbsml_bL25/Gln-tRNA_synth_N"/>
</dbReference>
<comment type="subcellular location">
    <subcellularLocation>
        <location evidence="1">Cytoplasm</location>
    </subcellularLocation>
</comment>
<dbReference type="Gene3D" id="1.10.287.10">
    <property type="entry name" value="S15/NS1, RNA-binding"/>
    <property type="match status" value="6"/>
</dbReference>
<dbReference type="HAMAP" id="MF_02076">
    <property type="entry name" value="Glu_tRNA_synth_type2"/>
    <property type="match status" value="1"/>
</dbReference>
<evidence type="ECO:0000256" key="8">
    <source>
        <dbReference type="ARBA" id="ARBA00022917"/>
    </source>
</evidence>
<dbReference type="Gene3D" id="2.40.240.10">
    <property type="entry name" value="Ribosomal Protein L25, Chain P"/>
    <property type="match status" value="2"/>
</dbReference>
<evidence type="ECO:0000256" key="5">
    <source>
        <dbReference type="ARBA" id="ARBA00022598"/>
    </source>
</evidence>
<evidence type="ECO:0000259" key="13">
    <source>
        <dbReference type="PROSITE" id="PS51185"/>
    </source>
</evidence>
<evidence type="ECO:0000313" key="15">
    <source>
        <dbReference type="Proteomes" id="UP000268014"/>
    </source>
</evidence>
<dbReference type="FunFam" id="3.40.50.620:FF:000070">
    <property type="entry name" value="Bifunctional glutamate/proline--tRNA ligase"/>
    <property type="match status" value="1"/>
</dbReference>
<dbReference type="Gene3D" id="3.40.50.620">
    <property type="entry name" value="HUPs"/>
    <property type="match status" value="1"/>
</dbReference>
<dbReference type="FunFam" id="1.10.1160.10:FF:000001">
    <property type="entry name" value="Glutamine--tRNA ligase"/>
    <property type="match status" value="1"/>
</dbReference>
<dbReference type="InterPro" id="IPR020059">
    <property type="entry name" value="Glu/Gln-tRNA-synth_Ib_codon-bd"/>
</dbReference>
<dbReference type="Pfam" id="PF00749">
    <property type="entry name" value="tRNA-synt_1c"/>
    <property type="match status" value="1"/>
</dbReference>
<dbReference type="InterPro" id="IPR011035">
    <property type="entry name" value="Ribosomal_bL25/Gln-tRNA_synth"/>
</dbReference>
<evidence type="ECO:0000256" key="6">
    <source>
        <dbReference type="ARBA" id="ARBA00022741"/>
    </source>
</evidence>
<comment type="catalytic activity">
    <reaction evidence="11">
        <text>tRNA(Glu) + L-glutamate + ATP = L-glutamyl-tRNA(Glu) + AMP + diphosphate</text>
        <dbReference type="Rhea" id="RHEA:23540"/>
        <dbReference type="Rhea" id="RHEA-COMP:9663"/>
        <dbReference type="Rhea" id="RHEA-COMP:9680"/>
        <dbReference type="ChEBI" id="CHEBI:29985"/>
        <dbReference type="ChEBI" id="CHEBI:30616"/>
        <dbReference type="ChEBI" id="CHEBI:33019"/>
        <dbReference type="ChEBI" id="CHEBI:78442"/>
        <dbReference type="ChEBI" id="CHEBI:78520"/>
        <dbReference type="ChEBI" id="CHEBI:456215"/>
        <dbReference type="EC" id="6.1.1.17"/>
    </reaction>
</comment>
<dbReference type="Gene3D" id="1.10.1160.10">
    <property type="entry name" value="Glutamyl-trna Synthetase, Domain 2"/>
    <property type="match status" value="1"/>
</dbReference>
<dbReference type="PANTHER" id="PTHR43097">
    <property type="entry name" value="GLUTAMINE-TRNA LIGASE"/>
    <property type="match status" value="1"/>
</dbReference>
<dbReference type="InterPro" id="IPR000738">
    <property type="entry name" value="WHEP-TRS_dom"/>
</dbReference>
<dbReference type="OMA" id="GSDHKPG"/>
<evidence type="ECO:0000256" key="7">
    <source>
        <dbReference type="ARBA" id="ARBA00022840"/>
    </source>
</evidence>
<feature type="region of interest" description="Disordered" evidence="12">
    <location>
        <begin position="857"/>
        <end position="879"/>
    </location>
</feature>
<dbReference type="InterPro" id="IPR004526">
    <property type="entry name" value="Glu-tRNA-synth_arc/euk"/>
</dbReference>
<accession>A0A0N4WSI9</accession>
<dbReference type="SUPFAM" id="SSF47060">
    <property type="entry name" value="S15/NS1 RNA-binding domain"/>
    <property type="match status" value="6"/>
</dbReference>
<keyword evidence="4" id="KW-0963">Cytoplasm</keyword>
<keyword evidence="6" id="KW-0547">Nucleotide-binding</keyword>
<reference evidence="16" key="1">
    <citation type="submission" date="2017-02" db="UniProtKB">
        <authorList>
            <consortium name="WormBaseParasite"/>
        </authorList>
    </citation>
    <scope>IDENTIFICATION</scope>
</reference>
<dbReference type="STRING" id="6290.A0A0N4WSI9"/>
<keyword evidence="7" id="KW-0067">ATP-binding</keyword>
<dbReference type="PROSITE" id="PS00178">
    <property type="entry name" value="AA_TRNA_LIGASE_I"/>
    <property type="match status" value="1"/>
</dbReference>
<dbReference type="SUPFAM" id="SSF50715">
    <property type="entry name" value="Ribosomal protein L25-like"/>
    <property type="match status" value="1"/>
</dbReference>
<dbReference type="GO" id="GO:0017101">
    <property type="term" value="C:aminoacyl-tRNA synthetase multienzyme complex"/>
    <property type="evidence" value="ECO:0007669"/>
    <property type="project" value="UniProtKB-ARBA"/>
</dbReference>
<dbReference type="GO" id="GO:0005829">
    <property type="term" value="C:cytosol"/>
    <property type="evidence" value="ECO:0007669"/>
    <property type="project" value="TreeGrafter"/>
</dbReference>
<dbReference type="CDD" id="cd00807">
    <property type="entry name" value="GlnRS_core"/>
    <property type="match status" value="1"/>
</dbReference>
<dbReference type="PANTHER" id="PTHR43097:SF5">
    <property type="entry name" value="GLUTAMATE--TRNA LIGASE"/>
    <property type="match status" value="1"/>
</dbReference>
<dbReference type="InterPro" id="IPR020058">
    <property type="entry name" value="Glu/Gln-tRNA-synth_Ib_cat-dom"/>
</dbReference>
<dbReference type="PROSITE" id="PS51185">
    <property type="entry name" value="WHEP_TRS_2"/>
    <property type="match status" value="5"/>
</dbReference>
<evidence type="ECO:0000256" key="10">
    <source>
        <dbReference type="ARBA" id="ARBA00030865"/>
    </source>
</evidence>
<keyword evidence="15" id="KW-1185">Reference proteome</keyword>
<dbReference type="SUPFAM" id="SSF52374">
    <property type="entry name" value="Nucleotidylyl transferase"/>
    <property type="match status" value="1"/>
</dbReference>
<dbReference type="OrthoDB" id="1350766at2759"/>
<feature type="compositionally biased region" description="Low complexity" evidence="12">
    <location>
        <begin position="866"/>
        <end position="879"/>
    </location>
</feature>
<dbReference type="Pfam" id="PF20974">
    <property type="entry name" value="tRNA-synt_1c_C2"/>
    <property type="match status" value="1"/>
</dbReference>
<feature type="region of interest" description="Disordered" evidence="12">
    <location>
        <begin position="1053"/>
        <end position="1080"/>
    </location>
</feature>
<dbReference type="SMART" id="SM00991">
    <property type="entry name" value="WHEP-TRS"/>
    <property type="match status" value="7"/>
</dbReference>
<dbReference type="Gene3D" id="3.90.800.10">
    <property type="entry name" value="Glutamyl-tRNA Synthetase, Domain 3"/>
    <property type="match status" value="1"/>
</dbReference>
<gene>
    <name evidence="14" type="ORF">HPLM_LOCUS14501</name>
</gene>